<dbReference type="GO" id="GO:0020037">
    <property type="term" value="F:heme binding"/>
    <property type="evidence" value="ECO:0007669"/>
    <property type="project" value="InterPro"/>
</dbReference>
<dbReference type="GO" id="GO:0016705">
    <property type="term" value="F:oxidoreductase activity, acting on paired donors, with incorporation or reduction of molecular oxygen"/>
    <property type="evidence" value="ECO:0007669"/>
    <property type="project" value="InterPro"/>
</dbReference>
<dbReference type="SUPFAM" id="SSF48113">
    <property type="entry name" value="Heme-dependent peroxidases"/>
    <property type="match status" value="1"/>
</dbReference>
<dbReference type="GO" id="GO:0005506">
    <property type="term" value="F:iron ion binding"/>
    <property type="evidence" value="ECO:0007669"/>
    <property type="project" value="InterPro"/>
</dbReference>
<feature type="region of interest" description="Disordered" evidence="1">
    <location>
        <begin position="1"/>
        <end position="60"/>
    </location>
</feature>
<dbReference type="GO" id="GO:0004497">
    <property type="term" value="F:monooxygenase activity"/>
    <property type="evidence" value="ECO:0007669"/>
    <property type="project" value="InterPro"/>
</dbReference>
<dbReference type="OrthoDB" id="823504at2759"/>
<dbReference type="InterPro" id="IPR037120">
    <property type="entry name" value="Haem_peroxidase_sf_animal"/>
</dbReference>
<dbReference type="VEuPathDB" id="FungiDB:P174DRAFT_425498"/>
<dbReference type="EMBL" id="MSZS01000011">
    <property type="protein sequence ID" value="PKX88947.1"/>
    <property type="molecule type" value="Genomic_DNA"/>
</dbReference>
<dbReference type="GeneID" id="36532617"/>
<dbReference type="SUPFAM" id="SSF48264">
    <property type="entry name" value="Cytochrome P450"/>
    <property type="match status" value="1"/>
</dbReference>
<dbReference type="GO" id="GO:0006979">
    <property type="term" value="P:response to oxidative stress"/>
    <property type="evidence" value="ECO:0007669"/>
    <property type="project" value="InterPro"/>
</dbReference>
<evidence type="ECO:0000313" key="3">
    <source>
        <dbReference type="Proteomes" id="UP000234474"/>
    </source>
</evidence>
<dbReference type="AlphaFoldDB" id="A0A2I1BU62"/>
<dbReference type="Gene3D" id="1.10.640.10">
    <property type="entry name" value="Haem peroxidase domain superfamily, animal type"/>
    <property type="match status" value="1"/>
</dbReference>
<dbReference type="InterPro" id="IPR036396">
    <property type="entry name" value="Cyt_P450_sf"/>
</dbReference>
<comment type="caution">
    <text evidence="2">The sequence shown here is derived from an EMBL/GenBank/DDBJ whole genome shotgun (WGS) entry which is preliminary data.</text>
</comment>
<dbReference type="Gene3D" id="1.10.630.10">
    <property type="entry name" value="Cytochrome P450"/>
    <property type="match status" value="1"/>
</dbReference>
<dbReference type="CDD" id="cd20612">
    <property type="entry name" value="CYP_LDS-like_C"/>
    <property type="match status" value="1"/>
</dbReference>
<keyword evidence="3" id="KW-1185">Reference proteome</keyword>
<proteinExistence type="predicted"/>
<dbReference type="GO" id="GO:0004601">
    <property type="term" value="F:peroxidase activity"/>
    <property type="evidence" value="ECO:0007669"/>
    <property type="project" value="InterPro"/>
</dbReference>
<organism evidence="2 3">
    <name type="scientific">Aspergillus novofumigatus (strain IBT 16806)</name>
    <dbReference type="NCBI Taxonomy" id="1392255"/>
    <lineage>
        <taxon>Eukaryota</taxon>
        <taxon>Fungi</taxon>
        <taxon>Dikarya</taxon>
        <taxon>Ascomycota</taxon>
        <taxon>Pezizomycotina</taxon>
        <taxon>Eurotiomycetes</taxon>
        <taxon>Eurotiomycetidae</taxon>
        <taxon>Eurotiales</taxon>
        <taxon>Aspergillaceae</taxon>
        <taxon>Aspergillus</taxon>
        <taxon>Aspergillus subgen. Fumigati</taxon>
    </lineage>
</organism>
<dbReference type="STRING" id="1392255.A0A2I1BU62"/>
<name>A0A2I1BU62_ASPN1</name>
<sequence>MPPSAETHSHSTGQNGKHHMSLGDAKQDLLKVRQDESSPTCGPSKNSTRQHSIEVENISQDTVSLPNTSGLRGKITDAFVSTLWDNLQHPPLFYLGDQFKYRTADGSYDARNCTLISDGWTDQSRIPCTPISVLSVAIMLRTVTPQHPRPTVLPDPSLIFDNLFHTDERHGTRVKNSPTSISGRYMAITKDEAKKPFYPGSGLCPGFTISAAILSDAVALVRGDRFYTVDYSPANLTNFGLVVYLAQDLLGGARTFQITGHDYMVSGDSAANAEQRRSVNECIYEPKTVLEDVRKLYESITTGLLHEESFKLRDCYHVDIVQDVGNLAHAHFCSQFFSIPLKDSKDHSPDAYTPRELSDALFLLSRYVFLDLEPTDSLKTRIAAAADAQRMGAIMARSASNARDRVVRRFMQALGGARPVEGSVDKVVWTIIPTAAAACANQAQGWAQMLGLYLSDKYASHWPDIQKLARSTDPGVFDKLNKYGLEGYDLIIRSLACADMYSFRLSTPAFGVLRTAVEEATIKDGEATATVHRGDTIFVDFITAGRGPVKFTDPEQIRLDRPADIYIHHGWGPHACLGRAIVTTAGASLLCGLGRLENIRRVPGPVGEM</sequence>
<evidence type="ECO:0000313" key="2">
    <source>
        <dbReference type="EMBL" id="PKX88947.1"/>
    </source>
</evidence>
<dbReference type="RefSeq" id="XP_024677542.1">
    <property type="nucleotide sequence ID" value="XM_024825292.1"/>
</dbReference>
<feature type="compositionally biased region" description="Basic and acidic residues" evidence="1">
    <location>
        <begin position="25"/>
        <end position="36"/>
    </location>
</feature>
<evidence type="ECO:0000256" key="1">
    <source>
        <dbReference type="SAM" id="MobiDB-lite"/>
    </source>
</evidence>
<protein>
    <submittedName>
        <fullName evidence="2">Cytochrome P450</fullName>
    </submittedName>
</protein>
<gene>
    <name evidence="2" type="ORF">P174DRAFT_425498</name>
</gene>
<dbReference type="InterPro" id="IPR010255">
    <property type="entry name" value="Haem_peroxidase_sf"/>
</dbReference>
<dbReference type="Proteomes" id="UP000234474">
    <property type="component" value="Unassembled WGS sequence"/>
</dbReference>
<feature type="compositionally biased region" description="Polar residues" evidence="1">
    <location>
        <begin position="37"/>
        <end position="50"/>
    </location>
</feature>
<reference evidence="3" key="1">
    <citation type="journal article" date="2018" name="Proc. Natl. Acad. Sci. U.S.A.">
        <title>Linking secondary metabolites to gene clusters through genome sequencing of six diverse Aspergillus species.</title>
        <authorList>
            <person name="Kaerboelling I."/>
            <person name="Vesth T.C."/>
            <person name="Frisvad J.C."/>
            <person name="Nybo J.L."/>
            <person name="Theobald S."/>
            <person name="Kuo A."/>
            <person name="Bowyer P."/>
            <person name="Matsuda Y."/>
            <person name="Mondo S."/>
            <person name="Lyhne E.K."/>
            <person name="Kogle M.E."/>
            <person name="Clum A."/>
            <person name="Lipzen A."/>
            <person name="Salamov A."/>
            <person name="Ngan C.Y."/>
            <person name="Daum C."/>
            <person name="Chiniquy J."/>
            <person name="Barry K."/>
            <person name="LaButti K."/>
            <person name="Haridas S."/>
            <person name="Simmons B.A."/>
            <person name="Magnuson J.K."/>
            <person name="Mortensen U.H."/>
            <person name="Larsen T.O."/>
            <person name="Grigoriev I.V."/>
            <person name="Baker S.E."/>
            <person name="Andersen M.R."/>
        </authorList>
    </citation>
    <scope>NUCLEOTIDE SEQUENCE [LARGE SCALE GENOMIC DNA]</scope>
    <source>
        <strain evidence="3">IBT 16806</strain>
    </source>
</reference>
<accession>A0A2I1BU62</accession>